<dbReference type="GO" id="GO:0005737">
    <property type="term" value="C:cytoplasm"/>
    <property type="evidence" value="ECO:0007669"/>
    <property type="project" value="TreeGrafter"/>
</dbReference>
<dbReference type="SUPFAM" id="SSF54236">
    <property type="entry name" value="Ubiquitin-like"/>
    <property type="match status" value="1"/>
</dbReference>
<protein>
    <recommendedName>
        <fullName evidence="2">Ubiquitin-fold modifier 1</fullName>
    </recommendedName>
</protein>
<dbReference type="EMBL" id="UYRV01105749">
    <property type="protein sequence ID" value="VDN21573.1"/>
    <property type="molecule type" value="Genomic_DNA"/>
</dbReference>
<dbReference type="AlphaFoldDB" id="A0A3P7MDG5"/>
<proteinExistence type="inferred from homology"/>
<evidence type="ECO:0000313" key="5">
    <source>
        <dbReference type="EMBL" id="VDN21573.1"/>
    </source>
</evidence>
<dbReference type="PANTHER" id="PTHR15825">
    <property type="entry name" value="UBIQUITIN-FOLD MODIFIER 1"/>
    <property type="match status" value="1"/>
</dbReference>
<evidence type="ECO:0000256" key="4">
    <source>
        <dbReference type="ARBA" id="ARBA00022786"/>
    </source>
</evidence>
<keyword evidence="3" id="KW-1017">Isopeptide bond</keyword>
<sequence length="76" mass="8308">MRFFTSVFKLAAEQPIVPEAIPAIIAIDEIGINPVQPAGDNIFLRPGCELRLIPRGRVGEIIVLLESLLLLNGDSR</sequence>
<evidence type="ECO:0000256" key="3">
    <source>
        <dbReference type="ARBA" id="ARBA00022499"/>
    </source>
</evidence>
<dbReference type="OrthoDB" id="284357at2759"/>
<dbReference type="Pfam" id="PF03671">
    <property type="entry name" value="Ufm1"/>
    <property type="match status" value="1"/>
</dbReference>
<dbReference type="GO" id="GO:0005634">
    <property type="term" value="C:nucleus"/>
    <property type="evidence" value="ECO:0007669"/>
    <property type="project" value="TreeGrafter"/>
</dbReference>
<dbReference type="InterPro" id="IPR029071">
    <property type="entry name" value="Ubiquitin-like_domsf"/>
</dbReference>
<evidence type="ECO:0000256" key="2">
    <source>
        <dbReference type="ARBA" id="ARBA00015319"/>
    </source>
</evidence>
<dbReference type="Proteomes" id="UP000271889">
    <property type="component" value="Unassembled WGS sequence"/>
</dbReference>
<reference evidence="5 6" key="1">
    <citation type="submission" date="2018-11" db="EMBL/GenBank/DDBJ databases">
        <authorList>
            <consortium name="Pathogen Informatics"/>
        </authorList>
    </citation>
    <scope>NUCLEOTIDE SEQUENCE [LARGE SCALE GENOMIC DNA]</scope>
</reference>
<dbReference type="InterPro" id="IPR005375">
    <property type="entry name" value="UFM1"/>
</dbReference>
<evidence type="ECO:0000313" key="6">
    <source>
        <dbReference type="Proteomes" id="UP000271889"/>
    </source>
</evidence>
<organism evidence="5 6">
    <name type="scientific">Cylicostephanus goldi</name>
    <name type="common">Nematode worm</name>
    <dbReference type="NCBI Taxonomy" id="71465"/>
    <lineage>
        <taxon>Eukaryota</taxon>
        <taxon>Metazoa</taxon>
        <taxon>Ecdysozoa</taxon>
        <taxon>Nematoda</taxon>
        <taxon>Chromadorea</taxon>
        <taxon>Rhabditida</taxon>
        <taxon>Rhabditina</taxon>
        <taxon>Rhabditomorpha</taxon>
        <taxon>Strongyloidea</taxon>
        <taxon>Strongylidae</taxon>
        <taxon>Cylicostephanus</taxon>
    </lineage>
</organism>
<gene>
    <name evidence="5" type="ORF">CGOC_LOCUS9076</name>
</gene>
<dbReference type="GO" id="GO:1990592">
    <property type="term" value="P:protein K69-linked ufmylation"/>
    <property type="evidence" value="ECO:0007669"/>
    <property type="project" value="TreeGrafter"/>
</dbReference>
<name>A0A3P7MDG5_CYLGO</name>
<keyword evidence="6" id="KW-1185">Reference proteome</keyword>
<comment type="similarity">
    <text evidence="1">Belongs to the UFM1 family.</text>
</comment>
<dbReference type="Gene3D" id="3.10.20.90">
    <property type="entry name" value="Phosphatidylinositol 3-kinase Catalytic Subunit, Chain A, domain 1"/>
    <property type="match status" value="1"/>
</dbReference>
<accession>A0A3P7MDG5</accession>
<keyword evidence="4" id="KW-0833">Ubl conjugation pathway</keyword>
<evidence type="ECO:0000256" key="1">
    <source>
        <dbReference type="ARBA" id="ARBA00010230"/>
    </source>
</evidence>
<dbReference type="PANTHER" id="PTHR15825:SF0">
    <property type="entry name" value="UBIQUITIN-FOLD MODIFIER 1"/>
    <property type="match status" value="1"/>
</dbReference>